<keyword evidence="8 12" id="KW-0418">Kinase</keyword>
<evidence type="ECO:0000256" key="2">
    <source>
        <dbReference type="ARBA" id="ARBA00004806"/>
    </source>
</evidence>
<keyword evidence="6 8" id="KW-0067">ATP-binding</keyword>
<dbReference type="GO" id="GO:0019379">
    <property type="term" value="P:sulfate assimilation, phosphoadenylyl sulfate reduction by phosphoadenylyl-sulfate reductase (thioredoxin)"/>
    <property type="evidence" value="ECO:0007669"/>
    <property type="project" value="TreeGrafter"/>
</dbReference>
<dbReference type="GO" id="GO:0004781">
    <property type="term" value="F:sulfate adenylyltransferase (ATP) activity"/>
    <property type="evidence" value="ECO:0007669"/>
    <property type="project" value="UniProtKB-EC"/>
</dbReference>
<dbReference type="Proteomes" id="UP000034617">
    <property type="component" value="Unassembled WGS sequence"/>
</dbReference>
<evidence type="ECO:0000256" key="1">
    <source>
        <dbReference type="ARBA" id="ARBA00001823"/>
    </source>
</evidence>
<dbReference type="Gene3D" id="3.40.50.620">
    <property type="entry name" value="HUPs"/>
    <property type="match status" value="1"/>
</dbReference>
<dbReference type="GO" id="GO:0005524">
    <property type="term" value="F:ATP binding"/>
    <property type="evidence" value="ECO:0007669"/>
    <property type="project" value="UniProtKB-UniRule"/>
</dbReference>
<dbReference type="GO" id="GO:0005737">
    <property type="term" value="C:cytoplasm"/>
    <property type="evidence" value="ECO:0007669"/>
    <property type="project" value="TreeGrafter"/>
</dbReference>
<dbReference type="InterPro" id="IPR059117">
    <property type="entry name" value="APS_kinase_dom"/>
</dbReference>
<dbReference type="EMBL" id="LCHM01000022">
    <property type="protein sequence ID" value="KKT37603.1"/>
    <property type="molecule type" value="Genomic_DNA"/>
</dbReference>
<dbReference type="HAMAP" id="MF_00065">
    <property type="entry name" value="Adenylyl_sulf_kinase"/>
    <property type="match status" value="1"/>
</dbReference>
<dbReference type="GO" id="GO:0070814">
    <property type="term" value="P:hydrogen sulfide biosynthetic process"/>
    <property type="evidence" value="ECO:0007669"/>
    <property type="project" value="UniProtKB-UniRule"/>
</dbReference>
<evidence type="ECO:0000313" key="13">
    <source>
        <dbReference type="Proteomes" id="UP000034617"/>
    </source>
</evidence>
<keyword evidence="5 8" id="KW-0547">Nucleotide-binding</keyword>
<evidence type="ECO:0000256" key="7">
    <source>
        <dbReference type="ARBA" id="ARBA00049370"/>
    </source>
</evidence>
<comment type="caution">
    <text evidence="12">The sequence shown here is derived from an EMBL/GenBank/DDBJ whole genome shotgun (WGS) entry which is preliminary data.</text>
</comment>
<reference evidence="12 13" key="1">
    <citation type="journal article" date="2015" name="Nature">
        <title>rRNA introns, odd ribosomes, and small enigmatic genomes across a large radiation of phyla.</title>
        <authorList>
            <person name="Brown C.T."/>
            <person name="Hug L.A."/>
            <person name="Thomas B.C."/>
            <person name="Sharon I."/>
            <person name="Castelle C.J."/>
            <person name="Singh A."/>
            <person name="Wilkins M.J."/>
            <person name="Williams K.H."/>
            <person name="Banfield J.F."/>
        </authorList>
    </citation>
    <scope>NUCLEOTIDE SEQUENCE [LARGE SCALE GENOMIC DNA]</scope>
</reference>
<dbReference type="SUPFAM" id="SSF52540">
    <property type="entry name" value="P-loop containing nucleoside triphosphate hydrolases"/>
    <property type="match status" value="1"/>
</dbReference>
<comment type="similarity">
    <text evidence="8">Belongs to the APS kinase family.</text>
</comment>
<dbReference type="FunFam" id="3.40.50.300:FF:000802">
    <property type="entry name" value="Sulfate adenylyltransferase"/>
    <property type="match status" value="1"/>
</dbReference>
<dbReference type="NCBIfam" id="TIGR00455">
    <property type="entry name" value="apsK"/>
    <property type="match status" value="1"/>
</dbReference>
<feature type="binding site" evidence="8">
    <location>
        <begin position="406"/>
        <end position="413"/>
    </location>
    <ligand>
        <name>ATP</name>
        <dbReference type="ChEBI" id="CHEBI:30616"/>
    </ligand>
</feature>
<gene>
    <name evidence="8" type="primary">cysC</name>
    <name evidence="12" type="ORF">UW22_C0022G0008</name>
</gene>
<accession>A0A0G1GTQ3</accession>
<dbReference type="Pfam" id="PF01747">
    <property type="entry name" value="ATP-sulfurylase"/>
    <property type="match status" value="1"/>
</dbReference>
<dbReference type="SUPFAM" id="SSF52374">
    <property type="entry name" value="Nucleotidylyl transferase"/>
    <property type="match status" value="1"/>
</dbReference>
<dbReference type="Pfam" id="PF01583">
    <property type="entry name" value="APS_kinase"/>
    <property type="match status" value="1"/>
</dbReference>
<dbReference type="PANTHER" id="PTHR42700">
    <property type="entry name" value="SULFATE ADENYLYLTRANSFERASE"/>
    <property type="match status" value="1"/>
</dbReference>
<feature type="active site" description="Phosphoserine intermediate" evidence="8">
    <location>
        <position position="480"/>
    </location>
</feature>
<dbReference type="Pfam" id="PF14306">
    <property type="entry name" value="PUA_2"/>
    <property type="match status" value="1"/>
</dbReference>
<dbReference type="SUPFAM" id="SSF88697">
    <property type="entry name" value="PUA domain-like"/>
    <property type="match status" value="1"/>
</dbReference>
<feature type="domain" description="ATP-sulfurylase PUA-like" evidence="11">
    <location>
        <begin position="10"/>
        <end position="165"/>
    </location>
</feature>
<keyword evidence="3 8" id="KW-0808">Transferase</keyword>
<dbReference type="Gene3D" id="3.40.50.300">
    <property type="entry name" value="P-loop containing nucleotide triphosphate hydrolases"/>
    <property type="match status" value="1"/>
</dbReference>
<comment type="function">
    <text evidence="8">Catalyzes the synthesis of activated sulfate.</text>
</comment>
<dbReference type="NCBIfam" id="NF004040">
    <property type="entry name" value="PRK05537.1"/>
    <property type="match status" value="1"/>
</dbReference>
<evidence type="ECO:0000256" key="5">
    <source>
        <dbReference type="ARBA" id="ARBA00022741"/>
    </source>
</evidence>
<keyword evidence="4" id="KW-0548">Nucleotidyltransferase</keyword>
<dbReference type="InterPro" id="IPR027417">
    <property type="entry name" value="P-loop_NTPase"/>
</dbReference>
<dbReference type="PANTHER" id="PTHR42700:SF3">
    <property type="entry name" value="BIFUNCTIONAL SAT_APS KINASE-RELATED"/>
    <property type="match status" value="1"/>
</dbReference>
<organism evidence="12 13">
    <name type="scientific">Candidatus Gottesmanbacteria bacterium GW2011_GWB1_44_11c</name>
    <dbReference type="NCBI Taxonomy" id="1618447"/>
    <lineage>
        <taxon>Bacteria</taxon>
        <taxon>Candidatus Gottesmaniibacteriota</taxon>
    </lineage>
</organism>
<dbReference type="PATRIC" id="fig|1618447.3.peg.657"/>
<dbReference type="InterPro" id="IPR025980">
    <property type="entry name" value="ATP-Sase_PUA-like_dom"/>
</dbReference>
<dbReference type="InterPro" id="IPR024951">
    <property type="entry name" value="Sulfurylase_cat_dom"/>
</dbReference>
<name>A0A0G1GTQ3_9BACT</name>
<dbReference type="AlphaFoldDB" id="A0A0G1GTQ3"/>
<evidence type="ECO:0000259" key="10">
    <source>
        <dbReference type="Pfam" id="PF01747"/>
    </source>
</evidence>
<evidence type="ECO:0000256" key="8">
    <source>
        <dbReference type="HAMAP-Rule" id="MF_00065"/>
    </source>
</evidence>
<dbReference type="InterPro" id="IPR050512">
    <property type="entry name" value="Sulf_AdTrans/APS_kinase"/>
</dbReference>
<comment type="pathway">
    <text evidence="2 8">Sulfur metabolism; hydrogen sulfide biosynthesis; sulfite from sulfate: step 2/3.</text>
</comment>
<evidence type="ECO:0000313" key="12">
    <source>
        <dbReference type="EMBL" id="KKT37603.1"/>
    </source>
</evidence>
<comment type="catalytic activity">
    <reaction evidence="1 8">
        <text>adenosine 5'-phosphosulfate + ATP = 3'-phosphoadenylyl sulfate + ADP + H(+)</text>
        <dbReference type="Rhea" id="RHEA:24152"/>
        <dbReference type="ChEBI" id="CHEBI:15378"/>
        <dbReference type="ChEBI" id="CHEBI:30616"/>
        <dbReference type="ChEBI" id="CHEBI:58243"/>
        <dbReference type="ChEBI" id="CHEBI:58339"/>
        <dbReference type="ChEBI" id="CHEBI:456216"/>
        <dbReference type="EC" id="2.7.1.25"/>
    </reaction>
</comment>
<dbReference type="GO" id="GO:0004020">
    <property type="term" value="F:adenylylsulfate kinase activity"/>
    <property type="evidence" value="ECO:0007669"/>
    <property type="project" value="UniProtKB-UniRule"/>
</dbReference>
<dbReference type="NCBIfam" id="TIGR00339">
    <property type="entry name" value="sopT"/>
    <property type="match status" value="1"/>
</dbReference>
<sequence>MLKRNNAKLISPYGGKLINLLVAKNERIEIFQKALHLPSIQLSPRALQDLELLAIGAFSPLDRFMSKLDYDHVLDDMRLMNGMIFPVPITLPVVDRHRVFIDKEIILRNTRNEIIAIMLVQEIYKKNFLKESHSVYGTTDSRHPLISEMFNWGEYYVSGPIKVIQIPSHYNFLELRQTPKQIRKVLSTMGKSNVVSFHTRNPIHRAHEALIKHAAEVIDGTILIHPTVGLTKPDDIDYFTRILTYKKMYELYFNHTSTALSVIPLAMRFAGPREAVWHAIVRRNYGANHFIIGRNHASPGLNSNNRPFYPPEAAQKLMQQVKKDICITPVIINEVVYLPQQRRYIELNQLLSKQKYISVSGTNIRNFYLNKGKQPPDWLIRPEIASLLSEAFVPDNKRGFCIWFTGLPCSGKSTIASILRTLLQNRGRRVTLLDGDVIRTHLSKGLGYTKPDRDTNILRIGFVASEIVKHNGVAICATVSPFEHTRNQVRHMMPANAFILVHVDTVITICEKRDYKGMYKQAKKGIIKHFTGIDDPYETPIAPEIRLNTKTTKPHTNANKIIIFLTNKGLL</sequence>
<dbReference type="NCBIfam" id="NF003013">
    <property type="entry name" value="PRK03846.1"/>
    <property type="match status" value="1"/>
</dbReference>
<dbReference type="Gene3D" id="3.10.400.10">
    <property type="entry name" value="Sulfate adenylyltransferase"/>
    <property type="match status" value="1"/>
</dbReference>
<dbReference type="InterPro" id="IPR015947">
    <property type="entry name" value="PUA-like_sf"/>
</dbReference>
<proteinExistence type="inferred from homology"/>
<comment type="catalytic activity">
    <reaction evidence="7">
        <text>sulfate + ATP + H(+) = adenosine 5'-phosphosulfate + diphosphate</text>
        <dbReference type="Rhea" id="RHEA:18133"/>
        <dbReference type="ChEBI" id="CHEBI:15378"/>
        <dbReference type="ChEBI" id="CHEBI:16189"/>
        <dbReference type="ChEBI" id="CHEBI:30616"/>
        <dbReference type="ChEBI" id="CHEBI:33019"/>
        <dbReference type="ChEBI" id="CHEBI:58243"/>
        <dbReference type="EC" id="2.7.7.4"/>
    </reaction>
</comment>
<dbReference type="UniPathway" id="UPA00140">
    <property type="reaction ID" value="UER00205"/>
</dbReference>
<protein>
    <recommendedName>
        <fullName evidence="8">Adenylyl-sulfate kinase</fullName>
        <ecNumber evidence="8">2.7.1.25</ecNumber>
    </recommendedName>
    <alternativeName>
        <fullName evidence="8">APS kinase</fullName>
    </alternativeName>
    <alternativeName>
        <fullName evidence="8">ATP adenosine-5'-phosphosulfate 3'-phosphotransferase</fullName>
    </alternativeName>
    <alternativeName>
        <fullName evidence="8">Adenosine-5'-phosphosulfate kinase</fullName>
    </alternativeName>
</protein>
<dbReference type="EC" id="2.7.1.25" evidence="8"/>
<feature type="domain" description="Sulphate adenylyltransferase catalytic" evidence="10">
    <location>
        <begin position="174"/>
        <end position="390"/>
    </location>
</feature>
<evidence type="ECO:0000259" key="9">
    <source>
        <dbReference type="Pfam" id="PF01583"/>
    </source>
</evidence>
<evidence type="ECO:0000256" key="3">
    <source>
        <dbReference type="ARBA" id="ARBA00022679"/>
    </source>
</evidence>
<evidence type="ECO:0000256" key="4">
    <source>
        <dbReference type="ARBA" id="ARBA00022695"/>
    </source>
</evidence>
<evidence type="ECO:0000259" key="11">
    <source>
        <dbReference type="Pfam" id="PF14306"/>
    </source>
</evidence>
<feature type="domain" description="APS kinase" evidence="9">
    <location>
        <begin position="398"/>
        <end position="547"/>
    </location>
</feature>
<keyword evidence="8" id="KW-0597">Phosphoprotein</keyword>
<dbReference type="GO" id="GO:0010134">
    <property type="term" value="P:sulfate assimilation via adenylyl sulfate reduction"/>
    <property type="evidence" value="ECO:0007669"/>
    <property type="project" value="TreeGrafter"/>
</dbReference>
<dbReference type="InterPro" id="IPR002650">
    <property type="entry name" value="Sulphate_adenylyltransferase"/>
</dbReference>
<dbReference type="InterPro" id="IPR002891">
    <property type="entry name" value="APS"/>
</dbReference>
<dbReference type="InterPro" id="IPR014729">
    <property type="entry name" value="Rossmann-like_a/b/a_fold"/>
</dbReference>
<evidence type="ECO:0000256" key="6">
    <source>
        <dbReference type="ARBA" id="ARBA00022840"/>
    </source>
</evidence>
<dbReference type="CDD" id="cd02027">
    <property type="entry name" value="APSK"/>
    <property type="match status" value="1"/>
</dbReference>